<dbReference type="Proteomes" id="UP000887540">
    <property type="component" value="Unplaced"/>
</dbReference>
<reference evidence="2" key="1">
    <citation type="submission" date="2022-11" db="UniProtKB">
        <authorList>
            <consortium name="WormBaseParasite"/>
        </authorList>
    </citation>
    <scope>IDENTIFICATION</scope>
</reference>
<dbReference type="AlphaFoldDB" id="A0A914DD75"/>
<accession>A0A914DD75</accession>
<evidence type="ECO:0000313" key="1">
    <source>
        <dbReference type="Proteomes" id="UP000887540"/>
    </source>
</evidence>
<name>A0A914DD75_9BILA</name>
<dbReference type="WBParaSite" id="ACRNAN_scaffold22103.g19103.t1">
    <property type="protein sequence ID" value="ACRNAN_scaffold22103.g19103.t1"/>
    <property type="gene ID" value="ACRNAN_scaffold22103.g19103"/>
</dbReference>
<keyword evidence="1" id="KW-1185">Reference proteome</keyword>
<protein>
    <submittedName>
        <fullName evidence="2">Uncharacterized protein</fullName>
    </submittedName>
</protein>
<evidence type="ECO:0000313" key="2">
    <source>
        <dbReference type="WBParaSite" id="ACRNAN_scaffold22103.g19103.t1"/>
    </source>
</evidence>
<proteinExistence type="predicted"/>
<sequence>MEGLIIFGRAQEFLNRDDKNLTKAKEIFSIAKIRLKEKSILKLQSYIHARIAVDNFKKQRKLANEKLESRLTPKSLDRYDAN</sequence>
<organism evidence="1 2">
    <name type="scientific">Acrobeloides nanus</name>
    <dbReference type="NCBI Taxonomy" id="290746"/>
    <lineage>
        <taxon>Eukaryota</taxon>
        <taxon>Metazoa</taxon>
        <taxon>Ecdysozoa</taxon>
        <taxon>Nematoda</taxon>
        <taxon>Chromadorea</taxon>
        <taxon>Rhabditida</taxon>
        <taxon>Tylenchina</taxon>
        <taxon>Cephalobomorpha</taxon>
        <taxon>Cephaloboidea</taxon>
        <taxon>Cephalobidae</taxon>
        <taxon>Acrobeloides</taxon>
    </lineage>
</organism>